<keyword evidence="10" id="KW-1185">Reference proteome</keyword>
<dbReference type="Proteomes" id="UP000186002">
    <property type="component" value="Unassembled WGS sequence"/>
</dbReference>
<evidence type="ECO:0000259" key="8">
    <source>
        <dbReference type="Pfam" id="PF11967"/>
    </source>
</evidence>
<keyword evidence="5 7" id="KW-0234">DNA repair</keyword>
<dbReference type="RefSeq" id="WP_073010194.1">
    <property type="nucleotide sequence ID" value="NZ_FRBW01000001.1"/>
</dbReference>
<dbReference type="SUPFAM" id="SSF57863">
    <property type="entry name" value="ArfGap/RecO-like zinc finger"/>
    <property type="match status" value="1"/>
</dbReference>
<sequence>MEWTGEAIVLTARRLGESNVILEIMSESHGRHAGVVRGGKSRRLQPVLQPGNQVQVTWRARLTDQMGQFAIDPVKSRAARLMETPLGLHSVQHLAGLLRLMPERDPHPRLFHALSVVLDHMDSPQVAAPLLVRFELELLAELGFGLDLTACAATGRMDDLAYVSPNSGRAVSREAGLPYHDKLLPLPGFLVEGQRQQGGEISFTDIAEGFRLTSFFLERIREAGHDTLPQAPSLALLRAPVLSAVEKGYREAQPWDFMT</sequence>
<protein>
    <recommendedName>
        <fullName evidence="2 7">DNA repair protein RecO</fullName>
    </recommendedName>
    <alternativeName>
        <fullName evidence="6 7">Recombination protein O</fullName>
    </alternativeName>
</protein>
<dbReference type="EMBL" id="FRBW01000001">
    <property type="protein sequence ID" value="SHL70448.1"/>
    <property type="molecule type" value="Genomic_DNA"/>
</dbReference>
<dbReference type="Pfam" id="PF02565">
    <property type="entry name" value="RecO_C"/>
    <property type="match status" value="1"/>
</dbReference>
<dbReference type="PANTHER" id="PTHR33991:SF1">
    <property type="entry name" value="DNA REPAIR PROTEIN RECO"/>
    <property type="match status" value="1"/>
</dbReference>
<dbReference type="GO" id="GO:0006310">
    <property type="term" value="P:DNA recombination"/>
    <property type="evidence" value="ECO:0007669"/>
    <property type="project" value="UniProtKB-UniRule"/>
</dbReference>
<name>A0A1M7CT04_9HYPH</name>
<dbReference type="GO" id="GO:0043590">
    <property type="term" value="C:bacterial nucleoid"/>
    <property type="evidence" value="ECO:0007669"/>
    <property type="project" value="TreeGrafter"/>
</dbReference>
<dbReference type="STRING" id="735517.SAMN05444272_1268"/>
<dbReference type="AlphaFoldDB" id="A0A1M7CT04"/>
<dbReference type="PANTHER" id="PTHR33991">
    <property type="entry name" value="DNA REPAIR PROTEIN RECO"/>
    <property type="match status" value="1"/>
</dbReference>
<feature type="domain" description="DNA replication/recombination mediator RecO N-terminal" evidence="8">
    <location>
        <begin position="1"/>
        <end position="69"/>
    </location>
</feature>
<dbReference type="HAMAP" id="MF_00201">
    <property type="entry name" value="RecO"/>
    <property type="match status" value="1"/>
</dbReference>
<proteinExistence type="inferred from homology"/>
<keyword evidence="3 7" id="KW-0227">DNA damage</keyword>
<evidence type="ECO:0000256" key="5">
    <source>
        <dbReference type="ARBA" id="ARBA00023204"/>
    </source>
</evidence>
<evidence type="ECO:0000256" key="3">
    <source>
        <dbReference type="ARBA" id="ARBA00022763"/>
    </source>
</evidence>
<evidence type="ECO:0000313" key="10">
    <source>
        <dbReference type="Proteomes" id="UP000186002"/>
    </source>
</evidence>
<comment type="similarity">
    <text evidence="1 7">Belongs to the RecO family.</text>
</comment>
<dbReference type="GO" id="GO:0006302">
    <property type="term" value="P:double-strand break repair"/>
    <property type="evidence" value="ECO:0007669"/>
    <property type="project" value="TreeGrafter"/>
</dbReference>
<comment type="function">
    <text evidence="7">Involved in DNA repair and RecF pathway recombination.</text>
</comment>
<dbReference type="Gene3D" id="2.40.50.140">
    <property type="entry name" value="Nucleic acid-binding proteins"/>
    <property type="match status" value="1"/>
</dbReference>
<gene>
    <name evidence="7" type="primary">recO</name>
    <name evidence="9" type="ORF">SAMN05444272_1268</name>
</gene>
<organism evidence="9 10">
    <name type="scientific">Roseibium suaedae</name>
    <dbReference type="NCBI Taxonomy" id="735517"/>
    <lineage>
        <taxon>Bacteria</taxon>
        <taxon>Pseudomonadati</taxon>
        <taxon>Pseudomonadota</taxon>
        <taxon>Alphaproteobacteria</taxon>
        <taxon>Hyphomicrobiales</taxon>
        <taxon>Stappiaceae</taxon>
        <taxon>Roseibium</taxon>
    </lineage>
</organism>
<dbReference type="InterPro" id="IPR012340">
    <property type="entry name" value="NA-bd_OB-fold"/>
</dbReference>
<evidence type="ECO:0000256" key="1">
    <source>
        <dbReference type="ARBA" id="ARBA00007452"/>
    </source>
</evidence>
<dbReference type="InterPro" id="IPR037278">
    <property type="entry name" value="ARFGAP/RecO"/>
</dbReference>
<evidence type="ECO:0000256" key="6">
    <source>
        <dbReference type="ARBA" id="ARBA00033409"/>
    </source>
</evidence>
<dbReference type="Pfam" id="PF11967">
    <property type="entry name" value="RecO_N"/>
    <property type="match status" value="1"/>
</dbReference>
<dbReference type="NCBIfam" id="TIGR00613">
    <property type="entry name" value="reco"/>
    <property type="match status" value="1"/>
</dbReference>
<evidence type="ECO:0000256" key="7">
    <source>
        <dbReference type="HAMAP-Rule" id="MF_00201"/>
    </source>
</evidence>
<evidence type="ECO:0000256" key="2">
    <source>
        <dbReference type="ARBA" id="ARBA00021310"/>
    </source>
</evidence>
<dbReference type="OrthoDB" id="9804792at2"/>
<dbReference type="InterPro" id="IPR003717">
    <property type="entry name" value="RecO"/>
</dbReference>
<dbReference type="Gene3D" id="1.20.1440.120">
    <property type="entry name" value="Recombination protein O, C-terminal domain"/>
    <property type="match status" value="1"/>
</dbReference>
<evidence type="ECO:0000256" key="4">
    <source>
        <dbReference type="ARBA" id="ARBA00023172"/>
    </source>
</evidence>
<dbReference type="InterPro" id="IPR022572">
    <property type="entry name" value="DNA_rep/recomb_RecO_N"/>
</dbReference>
<evidence type="ECO:0000313" key="9">
    <source>
        <dbReference type="EMBL" id="SHL70448.1"/>
    </source>
</evidence>
<dbReference type="SUPFAM" id="SSF50249">
    <property type="entry name" value="Nucleic acid-binding proteins"/>
    <property type="match status" value="1"/>
</dbReference>
<dbReference type="InterPro" id="IPR042242">
    <property type="entry name" value="RecO_C"/>
</dbReference>
<accession>A0A1M7CT04</accession>
<keyword evidence="4 7" id="KW-0233">DNA recombination</keyword>
<reference evidence="9 10" key="1">
    <citation type="submission" date="2016-11" db="EMBL/GenBank/DDBJ databases">
        <authorList>
            <person name="Jaros S."/>
            <person name="Januszkiewicz K."/>
            <person name="Wedrychowicz H."/>
        </authorList>
    </citation>
    <scope>NUCLEOTIDE SEQUENCE [LARGE SCALE GENOMIC DNA]</scope>
    <source>
        <strain evidence="9 10">DSM 22153</strain>
    </source>
</reference>